<feature type="region of interest" description="Disordered" evidence="1">
    <location>
        <begin position="1"/>
        <end position="340"/>
    </location>
</feature>
<reference evidence="2 3" key="1">
    <citation type="journal article" date="2024" name="Commun. Biol.">
        <title>Comparative genomic analysis of thermophilic fungi reveals convergent evolutionary adaptations and gene losses.</title>
        <authorList>
            <person name="Steindorff A.S."/>
            <person name="Aguilar-Pontes M.V."/>
            <person name="Robinson A.J."/>
            <person name="Andreopoulos B."/>
            <person name="LaButti K."/>
            <person name="Kuo A."/>
            <person name="Mondo S."/>
            <person name="Riley R."/>
            <person name="Otillar R."/>
            <person name="Haridas S."/>
            <person name="Lipzen A."/>
            <person name="Grimwood J."/>
            <person name="Schmutz J."/>
            <person name="Clum A."/>
            <person name="Reid I.D."/>
            <person name="Moisan M.C."/>
            <person name="Butler G."/>
            <person name="Nguyen T.T.M."/>
            <person name="Dewar K."/>
            <person name="Conant G."/>
            <person name="Drula E."/>
            <person name="Henrissat B."/>
            <person name="Hansel C."/>
            <person name="Singer S."/>
            <person name="Hutchinson M.I."/>
            <person name="de Vries R.P."/>
            <person name="Natvig D.O."/>
            <person name="Powell A.J."/>
            <person name="Tsang A."/>
            <person name="Grigoriev I.V."/>
        </authorList>
    </citation>
    <scope>NUCLEOTIDE SEQUENCE [LARGE SCALE GENOMIC DNA]</scope>
    <source>
        <strain evidence="2 3">ATCC 22073</strain>
    </source>
</reference>
<keyword evidence="3" id="KW-1185">Reference proteome</keyword>
<dbReference type="Proteomes" id="UP001600064">
    <property type="component" value="Unassembled WGS sequence"/>
</dbReference>
<evidence type="ECO:0000313" key="3">
    <source>
        <dbReference type="Proteomes" id="UP001600064"/>
    </source>
</evidence>
<sequence>MDHQHQRTTSFGKTPSVRRKLRKAAPSDKPDGILSTMPNEPRPSPSRRPSLFRTLSAKSCPPTPKGTRAMWLGKGDQEQDESHAEIPPIPTVPKPDTYVSPEAQALPSRPKLPPQEPASYDSEPPSTTGAIRLRRTRPKTPVYEIGQLENRSVSGGSSGSGSGSAQCRSTNDSHRSERERASSVDLIADQYQAVADSRSAVEPAGSPEGQKKSRSLHKPADEECADYLNRPLPPTPPPSVSSRHGHGPDHASPSQSPRHEANQDRHRCLHPHRHSGQQADNHHASHPPPTSDPHNSVASVAGTLGGRGGHVPTLRIVTGGLDDDDNGEPFARPAAASAPASAVSDGAFYFKPVSFESGPGPVLLQESPPPSAPMRQFHPLPQRVFRARSATVGAEAAPRNRAPPPRHPLVPPAPAPPPPPPPAAAAAAAATAAVPAPGTPDAPREDIFGPSRSLPGEQGVSDTPENVSLQICLDLLTRELSAAMRRDDHQRQRQGWQRRLLGHRRGLGPADVSSSSTTTSASSLSFSSAQSRPASPSLSSATSASASTGTSALQVWLMIEAYERVRDEMVRLRSHMATSAGSAGGRGEQTKRVADAEAMLDTWLRALYRIHEEMVLAGGQHQHCEGERGEGEDMGVGAGDWERGNFF</sequence>
<accession>A0ABR4D866</accession>
<comment type="caution">
    <text evidence="2">The sequence shown here is derived from an EMBL/GenBank/DDBJ whole genome shotgun (WGS) entry which is preliminary data.</text>
</comment>
<feature type="region of interest" description="Disordered" evidence="1">
    <location>
        <begin position="390"/>
        <end position="465"/>
    </location>
</feature>
<dbReference type="RefSeq" id="XP_070864951.1">
    <property type="nucleotide sequence ID" value="XM_071012191.1"/>
</dbReference>
<feature type="compositionally biased region" description="Basic and acidic residues" evidence="1">
    <location>
        <begin position="75"/>
        <end position="84"/>
    </location>
</feature>
<feature type="compositionally biased region" description="Low complexity" evidence="1">
    <location>
        <begin position="331"/>
        <end position="340"/>
    </location>
</feature>
<protein>
    <submittedName>
        <fullName evidence="2">Uncharacterized protein</fullName>
    </submittedName>
</protein>
<proteinExistence type="predicted"/>
<evidence type="ECO:0000313" key="2">
    <source>
        <dbReference type="EMBL" id="KAL2266224.1"/>
    </source>
</evidence>
<feature type="compositionally biased region" description="Low complexity" evidence="1">
    <location>
        <begin position="513"/>
        <end position="545"/>
    </location>
</feature>
<dbReference type="GeneID" id="98126835"/>
<feature type="compositionally biased region" description="Low complexity" evidence="1">
    <location>
        <begin position="424"/>
        <end position="441"/>
    </location>
</feature>
<name>A0ABR4D866_9PEZI</name>
<feature type="compositionally biased region" description="Basic and acidic residues" evidence="1">
    <location>
        <begin position="257"/>
        <end position="266"/>
    </location>
</feature>
<gene>
    <name evidence="2" type="ORF">VTJ83DRAFT_5576</name>
</gene>
<evidence type="ECO:0000256" key="1">
    <source>
        <dbReference type="SAM" id="MobiDB-lite"/>
    </source>
</evidence>
<feature type="region of interest" description="Disordered" evidence="1">
    <location>
        <begin position="484"/>
        <end position="545"/>
    </location>
</feature>
<dbReference type="EMBL" id="JAZGUE010000005">
    <property type="protein sequence ID" value="KAL2266224.1"/>
    <property type="molecule type" value="Genomic_DNA"/>
</dbReference>
<feature type="compositionally biased region" description="Pro residues" evidence="1">
    <location>
        <begin position="401"/>
        <end position="423"/>
    </location>
</feature>
<organism evidence="2 3">
    <name type="scientific">Remersonia thermophila</name>
    <dbReference type="NCBI Taxonomy" id="72144"/>
    <lineage>
        <taxon>Eukaryota</taxon>
        <taxon>Fungi</taxon>
        <taxon>Dikarya</taxon>
        <taxon>Ascomycota</taxon>
        <taxon>Pezizomycotina</taxon>
        <taxon>Sordariomycetes</taxon>
        <taxon>Sordariomycetidae</taxon>
        <taxon>Sordariales</taxon>
        <taxon>Sordariales incertae sedis</taxon>
        <taxon>Remersonia</taxon>
    </lineage>
</organism>
<feature type="compositionally biased region" description="Basic and acidic residues" evidence="1">
    <location>
        <begin position="171"/>
        <end position="182"/>
    </location>
</feature>